<evidence type="ECO:0000313" key="3">
    <source>
        <dbReference type="Proteomes" id="UP000049855"/>
    </source>
</evidence>
<proteinExistence type="predicted"/>
<keyword evidence="3" id="KW-1185">Reference proteome</keyword>
<dbReference type="InterPro" id="IPR003672">
    <property type="entry name" value="CobN/Mg_chltase"/>
</dbReference>
<dbReference type="Pfam" id="PF02514">
    <property type="entry name" value="CobN-Mg_chel"/>
    <property type="match status" value="1"/>
</dbReference>
<gene>
    <name evidence="2" type="ORF">SpAn4DRAFT_0880</name>
</gene>
<evidence type="ECO:0000313" key="2">
    <source>
        <dbReference type="EMBL" id="CQR74418.1"/>
    </source>
</evidence>
<dbReference type="EMBL" id="CTRP01000014">
    <property type="protein sequence ID" value="CQR74418.1"/>
    <property type="molecule type" value="Genomic_DNA"/>
</dbReference>
<name>A0A0U1L415_9FIRM</name>
<reference evidence="3" key="1">
    <citation type="submission" date="2015-03" db="EMBL/GenBank/DDBJ databases">
        <authorList>
            <person name="Nijsse Bart"/>
        </authorList>
    </citation>
    <scope>NUCLEOTIDE SEQUENCE [LARGE SCALE GENOMIC DNA]</scope>
</reference>
<dbReference type="PANTHER" id="PTHR44119">
    <property type="entry name" value="MAGNESIUM-CHELATASE SUBUNIT CHLH, CHLOROPLASTIC"/>
    <property type="match status" value="1"/>
</dbReference>
<accession>A0A0U1L415</accession>
<dbReference type="Proteomes" id="UP000049855">
    <property type="component" value="Unassembled WGS sequence"/>
</dbReference>
<feature type="domain" description="CobN/magnesium chelatase" evidence="1">
    <location>
        <begin position="3"/>
        <end position="170"/>
    </location>
</feature>
<evidence type="ECO:0000259" key="1">
    <source>
        <dbReference type="Pfam" id="PF02514"/>
    </source>
</evidence>
<dbReference type="AlphaFoldDB" id="A0A0U1L415"/>
<organism evidence="2 3">
    <name type="scientific">Sporomusa ovata</name>
    <dbReference type="NCBI Taxonomy" id="2378"/>
    <lineage>
        <taxon>Bacteria</taxon>
        <taxon>Bacillati</taxon>
        <taxon>Bacillota</taxon>
        <taxon>Negativicutes</taxon>
        <taxon>Selenomonadales</taxon>
        <taxon>Sporomusaceae</taxon>
        <taxon>Sporomusa</taxon>
    </lineage>
</organism>
<protein>
    <submittedName>
        <fullName evidence="2">CobN component of cobalt chelatase involved in B12 biosynthesis</fullName>
    </submittedName>
</protein>
<sequence>MGALLEAKNWDNVDDIAKVYVRWGGHAYGTGANGTYLPEVFSKRMGSLDITVQNVDHRESSMLSGDDFNSYRGGMVAAVRSIKGEMPRNYVGDSSDRSKVLIRSLNEELKRLFRGEAMNPKYINGMKEHGYKGAADMSTYVAVRYQWDATSDVMEDWMYEKFAEKYAFDPIHKPG</sequence>
<dbReference type="PANTHER" id="PTHR44119:SF4">
    <property type="entry name" value="AEROBIC COBALTOCHELATASE SUBUNIT COBN"/>
    <property type="match status" value="1"/>
</dbReference>